<protein>
    <submittedName>
        <fullName evidence="2">Pilus assembly protein</fullName>
    </submittedName>
</protein>
<keyword evidence="1" id="KW-0472">Membrane</keyword>
<evidence type="ECO:0000256" key="1">
    <source>
        <dbReference type="SAM" id="Phobius"/>
    </source>
</evidence>
<gene>
    <name evidence="2" type="ORF">DF3PB_1140002</name>
</gene>
<keyword evidence="1" id="KW-1133">Transmembrane helix</keyword>
<feature type="transmembrane region" description="Helical" evidence="1">
    <location>
        <begin position="20"/>
        <end position="39"/>
    </location>
</feature>
<organism evidence="2">
    <name type="scientific">metagenome</name>
    <dbReference type="NCBI Taxonomy" id="256318"/>
    <lineage>
        <taxon>unclassified sequences</taxon>
        <taxon>metagenomes</taxon>
    </lineage>
</organism>
<dbReference type="Pfam" id="PF04964">
    <property type="entry name" value="Flp_Fap"/>
    <property type="match status" value="1"/>
</dbReference>
<evidence type="ECO:0000313" key="2">
    <source>
        <dbReference type="EMBL" id="SUS03955.1"/>
    </source>
</evidence>
<accession>A0A380T9C8</accession>
<name>A0A380T9C8_9ZZZZ</name>
<proteinExistence type="predicted"/>
<reference evidence="2" key="1">
    <citation type="submission" date="2018-07" db="EMBL/GenBank/DDBJ databases">
        <authorList>
            <person name="Quirk P.G."/>
            <person name="Krulwich T.A."/>
        </authorList>
    </citation>
    <scope>NUCLEOTIDE SEQUENCE</scope>
</reference>
<dbReference type="InterPro" id="IPR007047">
    <property type="entry name" value="Flp_Fap"/>
</dbReference>
<dbReference type="EMBL" id="UIDG01000018">
    <property type="protein sequence ID" value="SUS03955.1"/>
    <property type="molecule type" value="Genomic_DNA"/>
</dbReference>
<dbReference type="AlphaFoldDB" id="A0A380T9C8"/>
<keyword evidence="1" id="KW-0812">Transmembrane</keyword>
<sequence length="65" mass="6656">MIKSLKALIKDESGATAVEYGLLLALISLALIGGAQYVAGQLDTIFGNVGDELSNHATPDTGTAH</sequence>